<evidence type="ECO:0000256" key="2">
    <source>
        <dbReference type="ARBA" id="ARBA00004496"/>
    </source>
</evidence>
<sequence>MRGGFGVGIFSRVSKEEKKGAAAAKLVVNPGGFGFAERLDGEGTVFIPRGRLGAALDGDEVEVHSWPSEKGFEGEIVRIVRRGRTRLTGQVRRIGRVRVLECDDPRVLLRPDVEDDTPVPEDIVVVAAITRYPNDARDGGVVRIERLLGPPNTLATEQAKILLEYNIDPEFAADVLAEAEAVPETVQPEDLANRADLRGLEFMTIDPVDARDFDDAVCVEEIAGEGPHGAVRVHVAVADVSHYVREGTAIDREAAWRCFSCYLPNRSIPMLPRALSSHMCSLVPEQDRLAMVASFRLEADGEIDELVLRAAVIHSRKRLTYEEVAAVLSDETGSQPTQPPEVRSRIAALRAAADRLRARRLRRGAIELSVPEIKVLLDQDDPERIRDIVPTRASSELARAYNLIEELMLAANEAVARVAVSAKLPLVYRIHAPPDPVRLEQLATVAEALGAKADPEKLTTPRGAQKFLSRTQHHPRRAALHMFMLRAMAQAQYSVDNVGHFALASDAYAHFTSPIRRYPDLIVHRVLKAHLAKIGGLPGPEPVPAMPQREQTAEQAARSSLRERAVADAERDSKSLFAALYMRDRVGDRFEATVSGIGSPGVFVQVDRPFVDGLVRLGNLERDRGEVFQLDTTGVKLVGQRTGFTLTVGDRVVVEVIDSSVQRRKIEFAFVMRMSEGTGKH</sequence>
<comment type="function">
    <text evidence="8">3'-5' exoribonuclease that releases 5'-nucleoside monophosphates and is involved in maturation of structured RNAs.</text>
</comment>
<evidence type="ECO:0000256" key="3">
    <source>
        <dbReference type="ARBA" id="ARBA00022490"/>
    </source>
</evidence>
<dbReference type="EC" id="3.1.13.1" evidence="8"/>
<keyword evidence="5 8" id="KW-0378">Hydrolase</keyword>
<dbReference type="InterPro" id="IPR013223">
    <property type="entry name" value="RNase_B_OB_dom"/>
</dbReference>
<evidence type="ECO:0000256" key="5">
    <source>
        <dbReference type="ARBA" id="ARBA00022801"/>
    </source>
</evidence>
<dbReference type="Gene3D" id="2.40.50.140">
    <property type="entry name" value="Nucleic acid-binding proteins"/>
    <property type="match status" value="2"/>
</dbReference>
<keyword evidence="7 8" id="KW-0694">RNA-binding</keyword>
<evidence type="ECO:0000313" key="12">
    <source>
        <dbReference type="Proteomes" id="UP000199400"/>
    </source>
</evidence>
<name>A0A1I2AX90_9BACT</name>
<keyword evidence="12" id="KW-1185">Reference proteome</keyword>
<dbReference type="SMART" id="SM00316">
    <property type="entry name" value="S1"/>
    <property type="match status" value="1"/>
</dbReference>
<feature type="compositionally biased region" description="Polar residues" evidence="9">
    <location>
        <begin position="549"/>
        <end position="558"/>
    </location>
</feature>
<dbReference type="EMBL" id="FOMX01000014">
    <property type="protein sequence ID" value="SFE48574.1"/>
    <property type="molecule type" value="Genomic_DNA"/>
</dbReference>
<comment type="similarity">
    <text evidence="8">Belongs to the RNR ribonuclease family. RNase R subfamily.</text>
</comment>
<gene>
    <name evidence="8" type="primary">rnr</name>
    <name evidence="11" type="ORF">SAMN02745121_04435</name>
</gene>
<dbReference type="InterPro" id="IPR022966">
    <property type="entry name" value="RNase_II/R_CS"/>
</dbReference>
<dbReference type="PANTHER" id="PTHR23355">
    <property type="entry name" value="RIBONUCLEASE"/>
    <property type="match status" value="1"/>
</dbReference>
<dbReference type="HAMAP" id="MF_01895">
    <property type="entry name" value="RNase_R"/>
    <property type="match status" value="1"/>
</dbReference>
<dbReference type="SMART" id="SM00955">
    <property type="entry name" value="RNB"/>
    <property type="match status" value="1"/>
</dbReference>
<evidence type="ECO:0000313" key="11">
    <source>
        <dbReference type="EMBL" id="SFE48574.1"/>
    </source>
</evidence>
<dbReference type="InterPro" id="IPR001900">
    <property type="entry name" value="RNase_II/R"/>
</dbReference>
<comment type="subcellular location">
    <subcellularLocation>
        <location evidence="2 8">Cytoplasm</location>
    </subcellularLocation>
</comment>
<evidence type="ECO:0000259" key="10">
    <source>
        <dbReference type="PROSITE" id="PS50126"/>
    </source>
</evidence>
<dbReference type="InterPro" id="IPR011805">
    <property type="entry name" value="RNase_R"/>
</dbReference>
<dbReference type="GO" id="GO:0006402">
    <property type="term" value="P:mRNA catabolic process"/>
    <property type="evidence" value="ECO:0007669"/>
    <property type="project" value="TreeGrafter"/>
</dbReference>
<dbReference type="PROSITE" id="PS50126">
    <property type="entry name" value="S1"/>
    <property type="match status" value="1"/>
</dbReference>
<accession>A0A1I2AX90</accession>
<dbReference type="GO" id="GO:0005829">
    <property type="term" value="C:cytosol"/>
    <property type="evidence" value="ECO:0007669"/>
    <property type="project" value="TreeGrafter"/>
</dbReference>
<evidence type="ECO:0000256" key="6">
    <source>
        <dbReference type="ARBA" id="ARBA00022839"/>
    </source>
</evidence>
<dbReference type="CDD" id="cd04471">
    <property type="entry name" value="S1_RNase_R"/>
    <property type="match status" value="1"/>
</dbReference>
<dbReference type="PANTHER" id="PTHR23355:SF9">
    <property type="entry name" value="DIS3-LIKE EXONUCLEASE 2"/>
    <property type="match status" value="1"/>
</dbReference>
<dbReference type="SUPFAM" id="SSF50249">
    <property type="entry name" value="Nucleic acid-binding proteins"/>
    <property type="match status" value="4"/>
</dbReference>
<dbReference type="GO" id="GO:0003723">
    <property type="term" value="F:RNA binding"/>
    <property type="evidence" value="ECO:0007669"/>
    <property type="project" value="UniProtKB-UniRule"/>
</dbReference>
<comment type="catalytic activity">
    <reaction evidence="1 8">
        <text>Exonucleolytic cleavage in the 3'- to 5'-direction to yield nucleoside 5'-phosphates.</text>
        <dbReference type="EC" id="3.1.13.1"/>
    </reaction>
</comment>
<dbReference type="InterPro" id="IPR004476">
    <property type="entry name" value="RNase_II/RNase_R"/>
</dbReference>
<evidence type="ECO:0000256" key="4">
    <source>
        <dbReference type="ARBA" id="ARBA00022722"/>
    </source>
</evidence>
<dbReference type="AlphaFoldDB" id="A0A1I2AX90"/>
<dbReference type="InterPro" id="IPR012340">
    <property type="entry name" value="NA-bd_OB-fold"/>
</dbReference>
<dbReference type="STRING" id="54.SAMN02745121_04435"/>
<dbReference type="NCBIfam" id="TIGR00358">
    <property type="entry name" value="3_prime_RNase"/>
    <property type="match status" value="1"/>
</dbReference>
<proteinExistence type="inferred from homology"/>
<dbReference type="Proteomes" id="UP000199400">
    <property type="component" value="Unassembled WGS sequence"/>
</dbReference>
<keyword evidence="6 8" id="KW-0269">Exonuclease</keyword>
<organism evidence="11 12">
    <name type="scientific">Nannocystis exedens</name>
    <dbReference type="NCBI Taxonomy" id="54"/>
    <lineage>
        <taxon>Bacteria</taxon>
        <taxon>Pseudomonadati</taxon>
        <taxon>Myxococcota</taxon>
        <taxon>Polyangia</taxon>
        <taxon>Nannocystales</taxon>
        <taxon>Nannocystaceae</taxon>
        <taxon>Nannocystis</taxon>
    </lineage>
</organism>
<dbReference type="Pfam" id="PF00575">
    <property type="entry name" value="S1"/>
    <property type="match status" value="1"/>
</dbReference>
<keyword evidence="4 8" id="KW-0540">Nuclease</keyword>
<feature type="domain" description="S1 motif" evidence="10">
    <location>
        <begin position="587"/>
        <end position="671"/>
    </location>
</feature>
<keyword evidence="3 8" id="KW-0963">Cytoplasm</keyword>
<evidence type="ECO:0000256" key="8">
    <source>
        <dbReference type="HAMAP-Rule" id="MF_01895"/>
    </source>
</evidence>
<feature type="region of interest" description="Disordered" evidence="9">
    <location>
        <begin position="538"/>
        <end position="566"/>
    </location>
</feature>
<reference evidence="12" key="1">
    <citation type="submission" date="2016-10" db="EMBL/GenBank/DDBJ databases">
        <authorList>
            <person name="Varghese N."/>
            <person name="Submissions S."/>
        </authorList>
    </citation>
    <scope>NUCLEOTIDE SEQUENCE [LARGE SCALE GENOMIC DNA]</scope>
    <source>
        <strain evidence="12">ATCC 25963</strain>
    </source>
</reference>
<dbReference type="PROSITE" id="PS01175">
    <property type="entry name" value="RIBONUCLEASE_II"/>
    <property type="match status" value="1"/>
</dbReference>
<dbReference type="InterPro" id="IPR003029">
    <property type="entry name" value="S1_domain"/>
</dbReference>
<protein>
    <recommendedName>
        <fullName evidence="8">Ribonuclease R</fullName>
        <shortName evidence="8">RNase R</shortName>
        <ecNumber evidence="8">3.1.13.1</ecNumber>
    </recommendedName>
</protein>
<evidence type="ECO:0000256" key="9">
    <source>
        <dbReference type="SAM" id="MobiDB-lite"/>
    </source>
</evidence>
<dbReference type="InterPro" id="IPR050180">
    <property type="entry name" value="RNR_Ribonuclease"/>
</dbReference>
<dbReference type="GO" id="GO:0008859">
    <property type="term" value="F:exoribonuclease II activity"/>
    <property type="evidence" value="ECO:0007669"/>
    <property type="project" value="UniProtKB-UniRule"/>
</dbReference>
<evidence type="ECO:0000256" key="1">
    <source>
        <dbReference type="ARBA" id="ARBA00001849"/>
    </source>
</evidence>
<evidence type="ECO:0000256" key="7">
    <source>
        <dbReference type="ARBA" id="ARBA00022884"/>
    </source>
</evidence>
<dbReference type="Pfam" id="PF08206">
    <property type="entry name" value="OB_RNB"/>
    <property type="match status" value="1"/>
</dbReference>
<dbReference type="Pfam" id="PF00773">
    <property type="entry name" value="RNB"/>
    <property type="match status" value="1"/>
</dbReference>